<dbReference type="GO" id="GO:0016020">
    <property type="term" value="C:membrane"/>
    <property type="evidence" value="ECO:0007669"/>
    <property type="project" value="UniProtKB-SubCell"/>
</dbReference>
<feature type="transmembrane region" description="Helical" evidence="6">
    <location>
        <begin position="182"/>
        <end position="199"/>
    </location>
</feature>
<organism evidence="8">
    <name type="scientific">Candidatus Nitrotoga fabula</name>
    <dbReference type="NCBI Taxonomy" id="2182327"/>
    <lineage>
        <taxon>Bacteria</taxon>
        <taxon>Pseudomonadati</taxon>
        <taxon>Pseudomonadota</taxon>
        <taxon>Betaproteobacteria</taxon>
        <taxon>Nitrosomonadales</taxon>
        <taxon>Gallionellaceae</taxon>
        <taxon>Candidatus Nitrotoga</taxon>
    </lineage>
</organism>
<accession>A0A2X0SLP0</accession>
<dbReference type="AlphaFoldDB" id="A0A2X0SLP0"/>
<evidence type="ECO:0000256" key="6">
    <source>
        <dbReference type="SAM" id="Phobius"/>
    </source>
</evidence>
<dbReference type="Pfam" id="PF00892">
    <property type="entry name" value="EamA"/>
    <property type="match status" value="1"/>
</dbReference>
<reference evidence="8" key="1">
    <citation type="submission" date="2018-05" db="EMBL/GenBank/DDBJ databases">
        <authorList>
            <person name="Lanie J.A."/>
            <person name="Ng W.-L."/>
            <person name="Kazmierczak K.M."/>
            <person name="Andrzejewski T.M."/>
            <person name="Davidsen T.M."/>
            <person name="Wayne K.J."/>
            <person name="Tettelin H."/>
            <person name="Glass J.I."/>
            <person name="Rusch D."/>
            <person name="Podicherti R."/>
            <person name="Tsui H.-C.T."/>
            <person name="Winkler M.E."/>
        </authorList>
    </citation>
    <scope>NUCLEOTIDE SEQUENCE</scope>
    <source>
        <strain evidence="8">KNB</strain>
    </source>
</reference>
<keyword evidence="5 6" id="KW-0472">Membrane</keyword>
<feature type="transmembrane region" description="Helical" evidence="6">
    <location>
        <begin position="93"/>
        <end position="115"/>
    </location>
</feature>
<comment type="subcellular location">
    <subcellularLocation>
        <location evidence="1">Membrane</location>
        <topology evidence="1">Multi-pass membrane protein</topology>
    </subcellularLocation>
</comment>
<evidence type="ECO:0000256" key="5">
    <source>
        <dbReference type="ARBA" id="ARBA00023136"/>
    </source>
</evidence>
<feature type="domain" description="EamA" evidence="7">
    <location>
        <begin position="154"/>
        <end position="284"/>
    </location>
</feature>
<feature type="transmembrane region" description="Helical" evidence="6">
    <location>
        <begin position="244"/>
        <end position="263"/>
    </location>
</feature>
<dbReference type="SUPFAM" id="SSF103481">
    <property type="entry name" value="Multidrug resistance efflux transporter EmrE"/>
    <property type="match status" value="2"/>
</dbReference>
<evidence type="ECO:0000259" key="7">
    <source>
        <dbReference type="Pfam" id="PF00892"/>
    </source>
</evidence>
<proteinExistence type="inferred from homology"/>
<feature type="transmembrane region" description="Helical" evidence="6">
    <location>
        <begin position="33"/>
        <end position="56"/>
    </location>
</feature>
<feature type="transmembrane region" description="Helical" evidence="6">
    <location>
        <begin position="122"/>
        <end position="139"/>
    </location>
</feature>
<protein>
    <recommendedName>
        <fullName evidence="7">EamA domain-containing protein</fullName>
    </recommendedName>
</protein>
<dbReference type="InterPro" id="IPR050638">
    <property type="entry name" value="AA-Vitamin_Transporters"/>
</dbReference>
<dbReference type="PANTHER" id="PTHR32322:SF2">
    <property type="entry name" value="EAMA DOMAIN-CONTAINING PROTEIN"/>
    <property type="match status" value="1"/>
</dbReference>
<evidence type="ECO:0000256" key="4">
    <source>
        <dbReference type="ARBA" id="ARBA00022989"/>
    </source>
</evidence>
<keyword evidence="4 6" id="KW-1133">Transmembrane helix</keyword>
<name>A0A2X0SLP0_9PROT</name>
<feature type="transmembrane region" description="Helical" evidence="6">
    <location>
        <begin position="68"/>
        <end position="87"/>
    </location>
</feature>
<evidence type="ECO:0000256" key="1">
    <source>
        <dbReference type="ARBA" id="ARBA00004141"/>
    </source>
</evidence>
<keyword evidence="3 6" id="KW-0812">Transmembrane</keyword>
<evidence type="ECO:0000256" key="3">
    <source>
        <dbReference type="ARBA" id="ARBA00022692"/>
    </source>
</evidence>
<gene>
    <name evidence="8" type="ORF">NITFAB_1435</name>
</gene>
<dbReference type="PANTHER" id="PTHR32322">
    <property type="entry name" value="INNER MEMBRANE TRANSPORTER"/>
    <property type="match status" value="1"/>
</dbReference>
<dbReference type="EMBL" id="LS423452">
    <property type="protein sequence ID" value="SPS05845.1"/>
    <property type="molecule type" value="Genomic_DNA"/>
</dbReference>
<feature type="transmembrane region" description="Helical" evidence="6">
    <location>
        <begin position="214"/>
        <end position="232"/>
    </location>
</feature>
<feature type="transmembrane region" description="Helical" evidence="6">
    <location>
        <begin position="7"/>
        <end position="27"/>
    </location>
</feature>
<feature type="transmembrane region" description="Helical" evidence="6">
    <location>
        <begin position="151"/>
        <end position="170"/>
    </location>
</feature>
<evidence type="ECO:0000256" key="2">
    <source>
        <dbReference type="ARBA" id="ARBA00007362"/>
    </source>
</evidence>
<sequence length="304" mass="33451">MSSKQKILSVAGLLSGALVWGVMWYPYRLLHGMGVGGILSTLITYCVAMILGLFFMGPIWRELRHAGWQSIALLASAGWTNLGYVLATLEGEIMRVMLLFYLAPLWTVFFSYWLLREKLNSFGYAIILLSLSGAFVILWDTRHGLPLPQNLAEWIGLSAGMSFALMNVMVRRIQYLSLNFKVVSAWFGTALFTVVLAGYQDGFMTGLQSIPTDAWGWLLAVGLAICVITYSVQYGLTHLPANQAIVLFLSELVFAAVSAYLLAGEEIGSREIIGAGLIVSASLLSGKIHRHSSTNKIKSAWENK</sequence>
<comment type="similarity">
    <text evidence="2">Belongs to the EamA transporter family.</text>
</comment>
<evidence type="ECO:0000313" key="8">
    <source>
        <dbReference type="EMBL" id="SPS05845.1"/>
    </source>
</evidence>
<dbReference type="InterPro" id="IPR037185">
    <property type="entry name" value="EmrE-like"/>
</dbReference>
<feature type="transmembrane region" description="Helical" evidence="6">
    <location>
        <begin position="269"/>
        <end position="288"/>
    </location>
</feature>
<dbReference type="InterPro" id="IPR000620">
    <property type="entry name" value="EamA_dom"/>
</dbReference>